<dbReference type="GO" id="GO:0008270">
    <property type="term" value="F:zinc ion binding"/>
    <property type="evidence" value="ECO:0007669"/>
    <property type="project" value="InterPro"/>
</dbReference>
<name>A0A7J5BQ38_9MICO</name>
<evidence type="ECO:0000256" key="2">
    <source>
        <dbReference type="ARBA" id="ARBA00022723"/>
    </source>
</evidence>
<protein>
    <submittedName>
        <fullName evidence="8">Alcohol dehydrogenase catalytic domain-containing protein</fullName>
    </submittedName>
</protein>
<evidence type="ECO:0000256" key="3">
    <source>
        <dbReference type="ARBA" id="ARBA00022833"/>
    </source>
</evidence>
<keyword evidence="3 5" id="KW-0862">Zinc</keyword>
<dbReference type="AlphaFoldDB" id="A0A7J5BQ38"/>
<dbReference type="Pfam" id="PF08240">
    <property type="entry name" value="ADH_N"/>
    <property type="match status" value="1"/>
</dbReference>
<dbReference type="OrthoDB" id="9797931at2"/>
<dbReference type="InterPro" id="IPR002328">
    <property type="entry name" value="ADH_Zn_CS"/>
</dbReference>
<evidence type="ECO:0000256" key="5">
    <source>
        <dbReference type="RuleBase" id="RU361277"/>
    </source>
</evidence>
<comment type="similarity">
    <text evidence="5">Belongs to the zinc-containing alcohol dehydrogenase family.</text>
</comment>
<organism evidence="8 9">
    <name type="scientific">Pseudoclavibacter chungangensis</name>
    <dbReference type="NCBI Taxonomy" id="587635"/>
    <lineage>
        <taxon>Bacteria</taxon>
        <taxon>Bacillati</taxon>
        <taxon>Actinomycetota</taxon>
        <taxon>Actinomycetes</taxon>
        <taxon>Micrococcales</taxon>
        <taxon>Microbacteriaceae</taxon>
        <taxon>Pseudoclavibacter</taxon>
    </lineage>
</organism>
<comment type="cofactor">
    <cofactor evidence="1 5">
        <name>Zn(2+)</name>
        <dbReference type="ChEBI" id="CHEBI:29105"/>
    </cofactor>
</comment>
<evidence type="ECO:0000256" key="4">
    <source>
        <dbReference type="ARBA" id="ARBA00023002"/>
    </source>
</evidence>
<keyword evidence="4" id="KW-0560">Oxidoreductase</keyword>
<evidence type="ECO:0000259" key="6">
    <source>
        <dbReference type="Pfam" id="PF00107"/>
    </source>
</evidence>
<dbReference type="PANTHER" id="PTHR43401:SF2">
    <property type="entry name" value="L-THREONINE 3-DEHYDROGENASE"/>
    <property type="match status" value="1"/>
</dbReference>
<keyword evidence="2 5" id="KW-0479">Metal-binding</keyword>
<dbReference type="GO" id="GO:0016491">
    <property type="term" value="F:oxidoreductase activity"/>
    <property type="evidence" value="ECO:0007669"/>
    <property type="project" value="UniProtKB-KW"/>
</dbReference>
<dbReference type="PANTHER" id="PTHR43401">
    <property type="entry name" value="L-THREONINE 3-DEHYDROGENASE"/>
    <property type="match status" value="1"/>
</dbReference>
<evidence type="ECO:0000259" key="7">
    <source>
        <dbReference type="Pfam" id="PF08240"/>
    </source>
</evidence>
<dbReference type="SUPFAM" id="SSF51735">
    <property type="entry name" value="NAD(P)-binding Rossmann-fold domains"/>
    <property type="match status" value="1"/>
</dbReference>
<reference evidence="8 9" key="1">
    <citation type="submission" date="2019-09" db="EMBL/GenBank/DDBJ databases">
        <title>Phylogeny of genus Pseudoclavibacter and closely related genus.</title>
        <authorList>
            <person name="Li Y."/>
        </authorList>
    </citation>
    <scope>NUCLEOTIDE SEQUENCE [LARGE SCALE GENOMIC DNA]</scope>
    <source>
        <strain evidence="8 9">DSM 23821</strain>
    </source>
</reference>
<gene>
    <name evidence="8" type="ORF">F8O01_11690</name>
</gene>
<keyword evidence="9" id="KW-1185">Reference proteome</keyword>
<dbReference type="InterPro" id="IPR011032">
    <property type="entry name" value="GroES-like_sf"/>
</dbReference>
<dbReference type="Gene3D" id="3.40.50.720">
    <property type="entry name" value="NAD(P)-binding Rossmann-like Domain"/>
    <property type="match status" value="1"/>
</dbReference>
<evidence type="ECO:0000256" key="1">
    <source>
        <dbReference type="ARBA" id="ARBA00001947"/>
    </source>
</evidence>
<feature type="domain" description="Alcohol dehydrogenase-like C-terminal" evidence="6">
    <location>
        <begin position="193"/>
        <end position="324"/>
    </location>
</feature>
<evidence type="ECO:0000313" key="8">
    <source>
        <dbReference type="EMBL" id="KAB1655658.1"/>
    </source>
</evidence>
<dbReference type="InterPro" id="IPR036291">
    <property type="entry name" value="NAD(P)-bd_dom_sf"/>
</dbReference>
<feature type="domain" description="Alcohol dehydrogenase-like N-terminal" evidence="7">
    <location>
        <begin position="26"/>
        <end position="154"/>
    </location>
</feature>
<comment type="caution">
    <text evidence="8">The sequence shown here is derived from an EMBL/GenBank/DDBJ whole genome shotgun (WGS) entry which is preliminary data.</text>
</comment>
<accession>A0A7J5BQ38</accession>
<evidence type="ECO:0000313" key="9">
    <source>
        <dbReference type="Proteomes" id="UP000467240"/>
    </source>
</evidence>
<dbReference type="SUPFAM" id="SSF50129">
    <property type="entry name" value="GroES-like"/>
    <property type="match status" value="1"/>
</dbReference>
<proteinExistence type="inferred from homology"/>
<sequence>MTTAHQVVFVAPGRMEVQEHPVPSIGPDDLTMRVRRVGICATDVHLLDGHLGDPFPVVPGHEFVGEVDRIGADAALARGLRPGDRIAVEMLVPCGRCDRCRQGRYNVCEDDDRAAGGRGRQYGVNMGGDRAPGFWGGYAETLFVPGEAIVHRIPSHVDWDAAALVEPLAVASRCVRRGRVGPGDRVAIIGPGPIGLLAAAAARAAGADEVVLLGTRASRLELGLSFGADDTIDTSAETDVVAALRSTLGGRTADVVIETAGSAEAQVQAVRLTRRGGRTVLAGALGSGRPVTFRQDEDILVREVEIVASFLSAGGYEPALALLARGDFPFARLVSHRFPLERAAEALELVRHKRDGVIKALLVPQRAG</sequence>
<dbReference type="InterPro" id="IPR013154">
    <property type="entry name" value="ADH-like_N"/>
</dbReference>
<dbReference type="InterPro" id="IPR013149">
    <property type="entry name" value="ADH-like_C"/>
</dbReference>
<dbReference type="InterPro" id="IPR050129">
    <property type="entry name" value="Zn_alcohol_dh"/>
</dbReference>
<dbReference type="RefSeq" id="WP_158041046.1">
    <property type="nucleotide sequence ID" value="NZ_JACCFV010000001.1"/>
</dbReference>
<dbReference type="Proteomes" id="UP000467240">
    <property type="component" value="Unassembled WGS sequence"/>
</dbReference>
<dbReference type="EMBL" id="WBJZ01000014">
    <property type="protein sequence ID" value="KAB1655658.1"/>
    <property type="molecule type" value="Genomic_DNA"/>
</dbReference>
<dbReference type="Pfam" id="PF00107">
    <property type="entry name" value="ADH_zinc_N"/>
    <property type="match status" value="1"/>
</dbReference>
<dbReference type="PROSITE" id="PS00059">
    <property type="entry name" value="ADH_ZINC"/>
    <property type="match status" value="1"/>
</dbReference>
<dbReference type="Gene3D" id="3.90.180.10">
    <property type="entry name" value="Medium-chain alcohol dehydrogenases, catalytic domain"/>
    <property type="match status" value="1"/>
</dbReference>